<dbReference type="Pfam" id="PF01547">
    <property type="entry name" value="SBP_bac_1"/>
    <property type="match status" value="1"/>
</dbReference>
<dbReference type="AlphaFoldDB" id="A0A8J3ENP3"/>
<dbReference type="PROSITE" id="PS51257">
    <property type="entry name" value="PROKAR_LIPOPROTEIN"/>
    <property type="match status" value="1"/>
</dbReference>
<dbReference type="RefSeq" id="WP_188498831.1">
    <property type="nucleotide sequence ID" value="NZ_BMFV01000037.1"/>
</dbReference>
<dbReference type="CDD" id="cd14748">
    <property type="entry name" value="PBP2_UgpB"/>
    <property type="match status" value="1"/>
</dbReference>
<dbReference type="InterPro" id="IPR050490">
    <property type="entry name" value="Bact_solute-bd_prot1"/>
</dbReference>
<comment type="caution">
    <text evidence="1">The sequence shown here is derived from an EMBL/GenBank/DDBJ whole genome shotgun (WGS) entry which is preliminary data.</text>
</comment>
<reference evidence="1" key="1">
    <citation type="journal article" date="2014" name="Int. J. Syst. Evol. Microbiol.">
        <title>Complete genome sequence of Corynebacterium casei LMG S-19264T (=DSM 44701T), isolated from a smear-ripened cheese.</title>
        <authorList>
            <consortium name="US DOE Joint Genome Institute (JGI-PGF)"/>
            <person name="Walter F."/>
            <person name="Albersmeier A."/>
            <person name="Kalinowski J."/>
            <person name="Ruckert C."/>
        </authorList>
    </citation>
    <scope>NUCLEOTIDE SEQUENCE</scope>
    <source>
        <strain evidence="1">CGMCC 1.12777</strain>
    </source>
</reference>
<sequence length="427" mass="47374">MKRKSILVLVSILLILTVITGCSSNSSGESNDKGVVTLNFWYGWAGSEGELMEDLISEFNKTHDKIKVKGLSESDYQKQLTAISGGNPPDIASQFGDAVVPWGVKGAMTPLDDYIKKDNVDLDDFIPGALEQTQYEGKTYAIPIAMHIPMLLYNKDLLKKADLNGPPQTISDLKEYADKLTVVDKSGRIERLGFQATPSVYSMAFAFGGQFWDPDTKEVTPDNEGVKEAVKLGADTWKKYGEKNINRFQSGLGKSFTAQDPFFVGKLAMAIEDEYVPTFIKKYAPKLNYGIAPIPYDENKPDLKNPGDVRTSVFYIPKGASHPDQAWTFLNWLVSKDQMVKFTAGLGNLPTRKSALSDSAYDNIPGFKEYLEYSKSENLHSFPALPISSEYTTELTKEIDAIDRGKLTIDAGLKKVKEEIQPLVKDK</sequence>
<dbReference type="EMBL" id="BMFV01000037">
    <property type="protein sequence ID" value="GGH87189.1"/>
    <property type="molecule type" value="Genomic_DNA"/>
</dbReference>
<protein>
    <submittedName>
        <fullName evidence="1">Sugar ABC transporter substrate-binding protein</fullName>
    </submittedName>
</protein>
<dbReference type="PANTHER" id="PTHR43649:SF12">
    <property type="entry name" value="DIACETYLCHITOBIOSE BINDING PROTEIN DASA"/>
    <property type="match status" value="1"/>
</dbReference>
<dbReference type="InterPro" id="IPR006059">
    <property type="entry name" value="SBP"/>
</dbReference>
<dbReference type="PANTHER" id="PTHR43649">
    <property type="entry name" value="ARABINOSE-BINDING PROTEIN-RELATED"/>
    <property type="match status" value="1"/>
</dbReference>
<reference evidence="1" key="2">
    <citation type="submission" date="2020-09" db="EMBL/GenBank/DDBJ databases">
        <authorList>
            <person name="Sun Q."/>
            <person name="Zhou Y."/>
        </authorList>
    </citation>
    <scope>NUCLEOTIDE SEQUENCE</scope>
    <source>
        <strain evidence="1">CGMCC 1.12777</strain>
    </source>
</reference>
<accession>A0A8J3ENP3</accession>
<organism evidence="1 2">
    <name type="scientific">Pullulanibacillus pueri</name>
    <dbReference type="NCBI Taxonomy" id="1437324"/>
    <lineage>
        <taxon>Bacteria</taxon>
        <taxon>Bacillati</taxon>
        <taxon>Bacillota</taxon>
        <taxon>Bacilli</taxon>
        <taxon>Bacillales</taxon>
        <taxon>Sporolactobacillaceae</taxon>
        <taxon>Pullulanibacillus</taxon>
    </lineage>
</organism>
<dbReference type="Gene3D" id="3.40.190.10">
    <property type="entry name" value="Periplasmic binding protein-like II"/>
    <property type="match status" value="2"/>
</dbReference>
<evidence type="ECO:0000313" key="1">
    <source>
        <dbReference type="EMBL" id="GGH87189.1"/>
    </source>
</evidence>
<evidence type="ECO:0000313" key="2">
    <source>
        <dbReference type="Proteomes" id="UP000656813"/>
    </source>
</evidence>
<keyword evidence="2" id="KW-1185">Reference proteome</keyword>
<name>A0A8J3ENP3_9BACL</name>
<dbReference type="Proteomes" id="UP000656813">
    <property type="component" value="Unassembled WGS sequence"/>
</dbReference>
<gene>
    <name evidence="1" type="ORF">GCM10007096_36630</name>
</gene>
<dbReference type="SUPFAM" id="SSF53850">
    <property type="entry name" value="Periplasmic binding protein-like II"/>
    <property type="match status" value="1"/>
</dbReference>
<proteinExistence type="predicted"/>